<evidence type="ECO:0000313" key="3">
    <source>
        <dbReference type="Proteomes" id="UP000837803"/>
    </source>
</evidence>
<feature type="domain" description="Glycosyl transferase family 1" evidence="1">
    <location>
        <begin position="192"/>
        <end position="342"/>
    </location>
</feature>
<name>A0ABM9AXI6_9BACT</name>
<reference evidence="2" key="1">
    <citation type="submission" date="2021-12" db="EMBL/GenBank/DDBJ databases">
        <authorList>
            <person name="Rodrigo-Torres L."/>
            <person name="Arahal R. D."/>
            <person name="Lucena T."/>
        </authorList>
    </citation>
    <scope>NUCLEOTIDE SEQUENCE</scope>
    <source>
        <strain evidence="2">CECT 8419</strain>
    </source>
</reference>
<dbReference type="SUPFAM" id="SSF53756">
    <property type="entry name" value="UDP-Glycosyltransferase/glycogen phosphorylase"/>
    <property type="match status" value="1"/>
</dbReference>
<dbReference type="CDD" id="cd03801">
    <property type="entry name" value="GT4_PimA-like"/>
    <property type="match status" value="1"/>
</dbReference>
<dbReference type="Proteomes" id="UP000837803">
    <property type="component" value="Unassembled WGS sequence"/>
</dbReference>
<gene>
    <name evidence="2" type="ORF">LEM8419_00258</name>
</gene>
<dbReference type="EMBL" id="CAKLPZ010000001">
    <property type="protein sequence ID" value="CAH0998963.1"/>
    <property type="molecule type" value="Genomic_DNA"/>
</dbReference>
<organism evidence="2 3">
    <name type="scientific">Neolewinella maritima</name>
    <dbReference type="NCBI Taxonomy" id="1383882"/>
    <lineage>
        <taxon>Bacteria</taxon>
        <taxon>Pseudomonadati</taxon>
        <taxon>Bacteroidota</taxon>
        <taxon>Saprospiria</taxon>
        <taxon>Saprospirales</taxon>
        <taxon>Lewinellaceae</taxon>
        <taxon>Neolewinella</taxon>
    </lineage>
</organism>
<evidence type="ECO:0000259" key="1">
    <source>
        <dbReference type="Pfam" id="PF00534"/>
    </source>
</evidence>
<dbReference type="RefSeq" id="WP_238749163.1">
    <property type="nucleotide sequence ID" value="NZ_CAKLPZ010000001.1"/>
</dbReference>
<sequence>MKHITIFLDQYTHKNGGSATLIELGEALTQLGHRVNYVVNYFTVKSILVNFGRGIYPATFMDSNSGYSPKRLVKDTIKTFYSPSVGSVLRRSDYVIVPFVSPQRLARIKQSTKAKLVLNHAASVDMMTSIVQQNGHTYSAYCSLFDRVLFQSGADCKTSGLPNATTLRPSFREDKAANLGVSKVLSDQHVNIVWVGSLQTRKRPDLALDVVRKLLAYDYTYKLTLVGPHYDAAYAAGIREQALSLPPGTVEIAGFRENYLQYMSEADAIVQTSELEGVSRIIRESFFLGKVVATFNIQGTSEICTTDNAILVPFGHVDQLAEQVHAALTDTTVRQKLQANARLTYERDYSWDAYRAAAGKIFA</sequence>
<dbReference type="Gene3D" id="3.40.50.2000">
    <property type="entry name" value="Glycogen Phosphorylase B"/>
    <property type="match status" value="2"/>
</dbReference>
<protein>
    <recommendedName>
        <fullName evidence="1">Glycosyl transferase family 1 domain-containing protein</fullName>
    </recommendedName>
</protein>
<accession>A0ABM9AXI6</accession>
<evidence type="ECO:0000313" key="2">
    <source>
        <dbReference type="EMBL" id="CAH0998963.1"/>
    </source>
</evidence>
<dbReference type="PANTHER" id="PTHR12526:SF630">
    <property type="entry name" value="GLYCOSYLTRANSFERASE"/>
    <property type="match status" value="1"/>
</dbReference>
<dbReference type="InterPro" id="IPR001296">
    <property type="entry name" value="Glyco_trans_1"/>
</dbReference>
<dbReference type="PANTHER" id="PTHR12526">
    <property type="entry name" value="GLYCOSYLTRANSFERASE"/>
    <property type="match status" value="1"/>
</dbReference>
<proteinExistence type="predicted"/>
<dbReference type="Pfam" id="PF00534">
    <property type="entry name" value="Glycos_transf_1"/>
    <property type="match status" value="1"/>
</dbReference>
<keyword evidence="3" id="KW-1185">Reference proteome</keyword>
<comment type="caution">
    <text evidence="2">The sequence shown here is derived from an EMBL/GenBank/DDBJ whole genome shotgun (WGS) entry which is preliminary data.</text>
</comment>